<gene>
    <name evidence="4" type="ORF">SAMN04488050_12821</name>
</gene>
<sequence length="209" mass="21143">MKATGLLIGMGLAVTFALGACTQSQPVVMTSGTVPVVETPDEQAVIEATKDTETLPGSGTEAATIHRLDKVRLGPGDHGDALTTGYGIWSGVATEANPVLAPFGDAVPLLVLPVKFGLKKLLVAGGTAPARANVTIESVGAIGTCSNIAVLSGAAFAPAISLGLFCAIIYGDMLTKGYEKDTGRTLDGAPTMVDSDEPQAPDETGSSMI</sequence>
<keyword evidence="2" id="KW-1133">Transmembrane helix</keyword>
<organism evidence="4 5">
    <name type="scientific">Alloyangia pacifica</name>
    <dbReference type="NCBI Taxonomy" id="311180"/>
    <lineage>
        <taxon>Bacteria</taxon>
        <taxon>Pseudomonadati</taxon>
        <taxon>Pseudomonadota</taxon>
        <taxon>Alphaproteobacteria</taxon>
        <taxon>Rhodobacterales</taxon>
        <taxon>Roseobacteraceae</taxon>
        <taxon>Alloyangia</taxon>
    </lineage>
</organism>
<keyword evidence="2" id="KW-0472">Membrane</keyword>
<accession>A0A1I6WMF4</accession>
<evidence type="ECO:0000256" key="3">
    <source>
        <dbReference type="SAM" id="SignalP"/>
    </source>
</evidence>
<proteinExistence type="predicted"/>
<evidence type="ECO:0008006" key="6">
    <source>
        <dbReference type="Google" id="ProtNLM"/>
    </source>
</evidence>
<dbReference type="Proteomes" id="UP000199392">
    <property type="component" value="Unassembled WGS sequence"/>
</dbReference>
<dbReference type="PROSITE" id="PS51257">
    <property type="entry name" value="PROKAR_LIPOPROTEIN"/>
    <property type="match status" value="1"/>
</dbReference>
<reference evidence="5" key="1">
    <citation type="submission" date="2016-10" db="EMBL/GenBank/DDBJ databases">
        <authorList>
            <person name="Varghese N."/>
            <person name="Submissions S."/>
        </authorList>
    </citation>
    <scope>NUCLEOTIDE SEQUENCE [LARGE SCALE GENOMIC DNA]</scope>
    <source>
        <strain evidence="5">DSM 26894</strain>
    </source>
</reference>
<evidence type="ECO:0000256" key="2">
    <source>
        <dbReference type="SAM" id="Phobius"/>
    </source>
</evidence>
<dbReference type="AlphaFoldDB" id="A0A1I6WMF4"/>
<keyword evidence="3" id="KW-0732">Signal</keyword>
<protein>
    <recommendedName>
        <fullName evidence="6">Lipoprotein</fullName>
    </recommendedName>
</protein>
<keyword evidence="5" id="KW-1185">Reference proteome</keyword>
<keyword evidence="2" id="KW-0812">Transmembrane</keyword>
<feature type="region of interest" description="Disordered" evidence="1">
    <location>
        <begin position="185"/>
        <end position="209"/>
    </location>
</feature>
<evidence type="ECO:0000313" key="4">
    <source>
        <dbReference type="EMBL" id="SFT27198.1"/>
    </source>
</evidence>
<evidence type="ECO:0000313" key="5">
    <source>
        <dbReference type="Proteomes" id="UP000199392"/>
    </source>
</evidence>
<dbReference type="EMBL" id="FOZW01000028">
    <property type="protein sequence ID" value="SFT27198.1"/>
    <property type="molecule type" value="Genomic_DNA"/>
</dbReference>
<evidence type="ECO:0000256" key="1">
    <source>
        <dbReference type="SAM" id="MobiDB-lite"/>
    </source>
</evidence>
<feature type="signal peptide" evidence="3">
    <location>
        <begin position="1"/>
        <end position="19"/>
    </location>
</feature>
<feature type="chain" id="PRO_5011785728" description="Lipoprotein" evidence="3">
    <location>
        <begin position="20"/>
        <end position="209"/>
    </location>
</feature>
<name>A0A1I6WMF4_9RHOB</name>
<feature type="transmembrane region" description="Helical" evidence="2">
    <location>
        <begin position="148"/>
        <end position="170"/>
    </location>
</feature>